<evidence type="ECO:0000313" key="13">
    <source>
        <dbReference type="Proteomes" id="UP000707451"/>
    </source>
</evidence>
<dbReference type="FunFam" id="3.40.50.150:FF:000279">
    <property type="entry name" value="Methyltransferase-like protein"/>
    <property type="match status" value="1"/>
</dbReference>
<feature type="region of interest" description="Disordered" evidence="10">
    <location>
        <begin position="384"/>
        <end position="445"/>
    </location>
</feature>
<evidence type="ECO:0000256" key="4">
    <source>
        <dbReference type="ARBA" id="ARBA00022490"/>
    </source>
</evidence>
<protein>
    <recommendedName>
        <fullName evidence="11">Methyltransferase type 12 domain-containing protein</fullName>
    </recommendedName>
</protein>
<keyword evidence="4" id="KW-0963">Cytoplasm</keyword>
<dbReference type="PANTHER" id="PTHR22809">
    <property type="entry name" value="METHYLTRANSFERASE-RELATED"/>
    <property type="match status" value="1"/>
</dbReference>
<proteinExistence type="inferred from homology"/>
<dbReference type="InterPro" id="IPR026113">
    <property type="entry name" value="METTL2/6/8-like"/>
</dbReference>
<dbReference type="AlphaFoldDB" id="A0A9P7XT88"/>
<dbReference type="Gene3D" id="3.40.50.150">
    <property type="entry name" value="Vaccinia Virus protein VP39"/>
    <property type="match status" value="1"/>
</dbReference>
<dbReference type="SUPFAM" id="SSF53335">
    <property type="entry name" value="S-adenosyl-L-methionine-dependent methyltransferases"/>
    <property type="match status" value="1"/>
</dbReference>
<evidence type="ECO:0000256" key="5">
    <source>
        <dbReference type="ARBA" id="ARBA00022603"/>
    </source>
</evidence>
<dbReference type="EMBL" id="JAHRHY010000012">
    <property type="protein sequence ID" value="KAG9065311.1"/>
    <property type="molecule type" value="Genomic_DNA"/>
</dbReference>
<feature type="compositionally biased region" description="Low complexity" evidence="10">
    <location>
        <begin position="419"/>
        <end position="430"/>
    </location>
</feature>
<feature type="region of interest" description="Disordered" evidence="10">
    <location>
        <begin position="1"/>
        <end position="101"/>
    </location>
</feature>
<dbReference type="PANTHER" id="PTHR22809:SF11">
    <property type="entry name" value="TRNA N(3)-METHYLCYTIDINE METHYLTRANSFERASE METTL2"/>
    <property type="match status" value="1"/>
</dbReference>
<comment type="similarity">
    <text evidence="3">Belongs to the methyltransferase superfamily. METL family.</text>
</comment>
<dbReference type="CDD" id="cd02440">
    <property type="entry name" value="AdoMet_MTases"/>
    <property type="match status" value="1"/>
</dbReference>
<accession>A0A9P7XT88</accession>
<feature type="compositionally biased region" description="Low complexity" evidence="10">
    <location>
        <begin position="65"/>
        <end position="77"/>
    </location>
</feature>
<comment type="catalytic activity">
    <reaction evidence="9">
        <text>cytidine(32) in tRNA(Ser) + S-adenosyl-L-methionine = N(3)-methylcytidine(32) in tRNA(Ser) + S-adenosyl-L-homocysteine + H(+)</text>
        <dbReference type="Rhea" id="RHEA:50956"/>
        <dbReference type="Rhea" id="RHEA-COMP:12849"/>
        <dbReference type="Rhea" id="RHEA-COMP:12851"/>
        <dbReference type="ChEBI" id="CHEBI:15378"/>
        <dbReference type="ChEBI" id="CHEBI:57856"/>
        <dbReference type="ChEBI" id="CHEBI:59789"/>
        <dbReference type="ChEBI" id="CHEBI:74894"/>
        <dbReference type="ChEBI" id="CHEBI:82748"/>
    </reaction>
    <physiologicalReaction direction="left-to-right" evidence="9">
        <dbReference type="Rhea" id="RHEA:50957"/>
    </physiologicalReaction>
</comment>
<dbReference type="GO" id="GO:0005634">
    <property type="term" value="C:nucleus"/>
    <property type="evidence" value="ECO:0007669"/>
    <property type="project" value="UniProtKB-SubCell"/>
</dbReference>
<dbReference type="GO" id="GO:0005737">
    <property type="term" value="C:cytoplasm"/>
    <property type="evidence" value="ECO:0007669"/>
    <property type="project" value="UniProtKB-SubCell"/>
</dbReference>
<name>A0A9P7XT88_9FUNG</name>
<evidence type="ECO:0000313" key="12">
    <source>
        <dbReference type="EMBL" id="KAG9065311.1"/>
    </source>
</evidence>
<evidence type="ECO:0000256" key="1">
    <source>
        <dbReference type="ARBA" id="ARBA00004123"/>
    </source>
</evidence>
<comment type="subcellular location">
    <subcellularLocation>
        <location evidence="2">Cytoplasm</location>
    </subcellularLocation>
    <subcellularLocation>
        <location evidence="1">Nucleus</location>
    </subcellularLocation>
</comment>
<gene>
    <name evidence="12" type="ORF">KI688_002635</name>
</gene>
<keyword evidence="13" id="KW-1185">Reference proteome</keyword>
<reference evidence="12" key="1">
    <citation type="submission" date="2021-06" db="EMBL/GenBank/DDBJ databases">
        <title>Genome Sequence of Mortierella hyaline Strain SCG-10, a Cold-Adapted, Nitrate-Reducing Fungus Isolated from Soil in Minnesota, USA.</title>
        <authorList>
            <person name="Aldossari N."/>
        </authorList>
    </citation>
    <scope>NUCLEOTIDE SEQUENCE</scope>
    <source>
        <strain evidence="12">SCG-10</strain>
    </source>
</reference>
<evidence type="ECO:0000256" key="7">
    <source>
        <dbReference type="ARBA" id="ARBA00022694"/>
    </source>
</evidence>
<comment type="caution">
    <text evidence="12">The sequence shown here is derived from an EMBL/GenBank/DDBJ whole genome shotgun (WGS) entry which is preliminary data.</text>
</comment>
<dbReference type="InterPro" id="IPR013217">
    <property type="entry name" value="Methyltransf_12"/>
</dbReference>
<keyword evidence="8" id="KW-0539">Nucleus</keyword>
<keyword evidence="7" id="KW-0819">tRNA processing</keyword>
<evidence type="ECO:0000256" key="3">
    <source>
        <dbReference type="ARBA" id="ARBA00009725"/>
    </source>
</evidence>
<dbReference type="Pfam" id="PF08242">
    <property type="entry name" value="Methyltransf_12"/>
    <property type="match status" value="1"/>
</dbReference>
<feature type="compositionally biased region" description="Basic and acidic residues" evidence="10">
    <location>
        <begin position="436"/>
        <end position="445"/>
    </location>
</feature>
<evidence type="ECO:0000256" key="8">
    <source>
        <dbReference type="ARBA" id="ARBA00023242"/>
    </source>
</evidence>
<organism evidence="12 13">
    <name type="scientific">Linnemannia hyalina</name>
    <dbReference type="NCBI Taxonomy" id="64524"/>
    <lineage>
        <taxon>Eukaryota</taxon>
        <taxon>Fungi</taxon>
        <taxon>Fungi incertae sedis</taxon>
        <taxon>Mucoromycota</taxon>
        <taxon>Mortierellomycotina</taxon>
        <taxon>Mortierellomycetes</taxon>
        <taxon>Mortierellales</taxon>
        <taxon>Mortierellaceae</taxon>
        <taxon>Linnemannia</taxon>
    </lineage>
</organism>
<evidence type="ECO:0000256" key="6">
    <source>
        <dbReference type="ARBA" id="ARBA00022679"/>
    </source>
</evidence>
<feature type="compositionally biased region" description="Basic and acidic residues" evidence="10">
    <location>
        <begin position="27"/>
        <end position="50"/>
    </location>
</feature>
<dbReference type="Proteomes" id="UP000707451">
    <property type="component" value="Unassembled WGS sequence"/>
</dbReference>
<sequence>MDTSTKPEQQEEKTRTQEATANMEIDAESKKRPSELAIEEDTKVSKKQHVEPATANDKPHEEKGTPAATTPEASSSSGDKKQVSSSRDVNDPDSKPFGGRILTDEANVFEQNAWDHAEWGEEQEQHALKEIARQQQDPVPQELIETYHAEAADNWNKFYAKNENRFFKDRHWLRIEFPELFQMVEAEAGEKNVMEIGCGAGNTMFPLLNESKNPKLFVYACDFSSTAVKVVQTHKLYDEKRGKAFVWDLASDDIPPEVEPESMDVLVLIFVFSALHPEKWDQAVKNLYKLLKPGGLIVFRDYGRYDMAQLRFKKNRLLSDNFYVRGDGTRVYFFESEQLVQLFGSKFTIEQNAVDRRLIVNRMRKVKMYRCWLQAKFRKPLEGQLPSAPSATTVKTTGDDDDTIKDTVVDTSFSLDTPSDSPGVGSSSSGALGGGDKQEKEEASS</sequence>
<feature type="compositionally biased region" description="Basic and acidic residues" evidence="10">
    <location>
        <begin position="78"/>
        <end position="94"/>
    </location>
</feature>
<keyword evidence="6" id="KW-0808">Transferase</keyword>
<keyword evidence="5" id="KW-0489">Methyltransferase</keyword>
<dbReference type="GO" id="GO:0030488">
    <property type="term" value="P:tRNA methylation"/>
    <property type="evidence" value="ECO:0007669"/>
    <property type="project" value="UniProtKB-ARBA"/>
</dbReference>
<dbReference type="GO" id="GO:0052735">
    <property type="term" value="F:tRNA (cytidine-3-)-methyltransferase activity"/>
    <property type="evidence" value="ECO:0007669"/>
    <property type="project" value="UniProtKB-ARBA"/>
</dbReference>
<evidence type="ECO:0000256" key="9">
    <source>
        <dbReference type="ARBA" id="ARBA00050646"/>
    </source>
</evidence>
<evidence type="ECO:0000256" key="10">
    <source>
        <dbReference type="SAM" id="MobiDB-lite"/>
    </source>
</evidence>
<dbReference type="OrthoDB" id="417697at2759"/>
<evidence type="ECO:0000256" key="2">
    <source>
        <dbReference type="ARBA" id="ARBA00004496"/>
    </source>
</evidence>
<feature type="domain" description="Methyltransferase type 12" evidence="11">
    <location>
        <begin position="194"/>
        <end position="297"/>
    </location>
</feature>
<evidence type="ECO:0000259" key="11">
    <source>
        <dbReference type="Pfam" id="PF08242"/>
    </source>
</evidence>
<dbReference type="InterPro" id="IPR029063">
    <property type="entry name" value="SAM-dependent_MTases_sf"/>
</dbReference>